<evidence type="ECO:0000256" key="6">
    <source>
        <dbReference type="ARBA" id="ARBA00023004"/>
    </source>
</evidence>
<dbReference type="AlphaFoldDB" id="A0A7X0TV61"/>
<keyword evidence="5 11" id="KW-0812">Transmembrane</keyword>
<evidence type="ECO:0000313" key="17">
    <source>
        <dbReference type="Proteomes" id="UP000537141"/>
    </source>
</evidence>
<organism evidence="16 17">
    <name type="scientific">Thalassotalea piscium</name>
    <dbReference type="NCBI Taxonomy" id="1230533"/>
    <lineage>
        <taxon>Bacteria</taxon>
        <taxon>Pseudomonadati</taxon>
        <taxon>Pseudomonadota</taxon>
        <taxon>Gammaproteobacteria</taxon>
        <taxon>Alteromonadales</taxon>
        <taxon>Colwelliaceae</taxon>
        <taxon>Thalassotalea</taxon>
    </lineage>
</organism>
<evidence type="ECO:0000256" key="7">
    <source>
        <dbReference type="ARBA" id="ARBA00023065"/>
    </source>
</evidence>
<dbReference type="EMBL" id="JACHHU010000040">
    <property type="protein sequence ID" value="MBB6544918.1"/>
    <property type="molecule type" value="Genomic_DNA"/>
</dbReference>
<keyword evidence="4" id="KW-0410">Iron transport</keyword>
<protein>
    <submittedName>
        <fullName evidence="16">Outer membrane receptor protein involved in Fe transport</fullName>
    </submittedName>
</protein>
<evidence type="ECO:0000256" key="4">
    <source>
        <dbReference type="ARBA" id="ARBA00022496"/>
    </source>
</evidence>
<evidence type="ECO:0000259" key="15">
    <source>
        <dbReference type="Pfam" id="PF07715"/>
    </source>
</evidence>
<keyword evidence="8 12" id="KW-0798">TonB box</keyword>
<dbReference type="PROSITE" id="PS52016">
    <property type="entry name" value="TONB_DEPENDENT_REC_3"/>
    <property type="match status" value="1"/>
</dbReference>
<accession>A0A7X0TV61</accession>
<keyword evidence="6" id="KW-0408">Iron</keyword>
<dbReference type="InterPro" id="IPR000531">
    <property type="entry name" value="Beta-barrel_TonB"/>
</dbReference>
<gene>
    <name evidence="16" type="ORF">HNQ55_003452</name>
</gene>
<comment type="caution">
    <text evidence="16">The sequence shown here is derived from an EMBL/GenBank/DDBJ whole genome shotgun (WGS) entry which is preliminary data.</text>
</comment>
<dbReference type="PANTHER" id="PTHR32552">
    <property type="entry name" value="FERRICHROME IRON RECEPTOR-RELATED"/>
    <property type="match status" value="1"/>
</dbReference>
<keyword evidence="13" id="KW-0732">Signal</keyword>
<dbReference type="InterPro" id="IPR036942">
    <property type="entry name" value="Beta-barrel_TonB_sf"/>
</dbReference>
<evidence type="ECO:0000256" key="12">
    <source>
        <dbReference type="RuleBase" id="RU003357"/>
    </source>
</evidence>
<dbReference type="RefSeq" id="WP_184426482.1">
    <property type="nucleotide sequence ID" value="NZ_AP027362.1"/>
</dbReference>
<evidence type="ECO:0000256" key="3">
    <source>
        <dbReference type="ARBA" id="ARBA00022452"/>
    </source>
</evidence>
<reference evidence="16 17" key="1">
    <citation type="submission" date="2020-08" db="EMBL/GenBank/DDBJ databases">
        <title>Genomic Encyclopedia of Type Strains, Phase IV (KMG-IV): sequencing the most valuable type-strain genomes for metagenomic binning, comparative biology and taxonomic classification.</title>
        <authorList>
            <person name="Goeker M."/>
        </authorList>
    </citation>
    <scope>NUCLEOTIDE SEQUENCE [LARGE SCALE GENOMIC DNA]</scope>
    <source>
        <strain evidence="16 17">DSM 26287</strain>
    </source>
</reference>
<evidence type="ECO:0000256" key="9">
    <source>
        <dbReference type="ARBA" id="ARBA00023136"/>
    </source>
</evidence>
<dbReference type="Pfam" id="PF00593">
    <property type="entry name" value="TonB_dep_Rec_b-barrel"/>
    <property type="match status" value="1"/>
</dbReference>
<evidence type="ECO:0000256" key="1">
    <source>
        <dbReference type="ARBA" id="ARBA00004571"/>
    </source>
</evidence>
<evidence type="ECO:0000259" key="14">
    <source>
        <dbReference type="Pfam" id="PF00593"/>
    </source>
</evidence>
<keyword evidence="3 11" id="KW-1134">Transmembrane beta strand</keyword>
<dbReference type="GO" id="GO:0009279">
    <property type="term" value="C:cell outer membrane"/>
    <property type="evidence" value="ECO:0007669"/>
    <property type="project" value="UniProtKB-SubCell"/>
</dbReference>
<dbReference type="Pfam" id="PF07715">
    <property type="entry name" value="Plug"/>
    <property type="match status" value="1"/>
</dbReference>
<dbReference type="Proteomes" id="UP000537141">
    <property type="component" value="Unassembled WGS sequence"/>
</dbReference>
<feature type="domain" description="TonB-dependent receptor-like beta-barrel" evidence="14">
    <location>
        <begin position="534"/>
        <end position="852"/>
    </location>
</feature>
<feature type="domain" description="TonB-dependent receptor plug" evidence="15">
    <location>
        <begin position="64"/>
        <end position="168"/>
    </location>
</feature>
<sequence length="890" mass="97089">MLNDFQSGKALTSLKKHPVAIALLSAFAASPLLAIAEESTMGNDEGGIEVVTVTAQKRVQNILKVPLTVGTVSDSMIEESGSISLSDVDKFIPGFDFTDSNMTQAGITMRGISSPNISVGGDPSSATFYDDIYMPRAAQGVVFSDMARIEVLKGPQGTLFGRNAAMGVVNMVPKSPIADFEGFIKGSYGTDNLQRIEGMVNIPITDSFYMRANFLSNTQDGVIENVANTSWNDKGYKQWDLGERDHNAARISFLWDISDTTNFQLSYDVDDLEQGPPMAVGVSEFAYNNGKSAFSSKAENDVRNGVEARDMYGVTAKLNHEFNDQWSMKYVLGFRDWETENRQDEDGTADITRYFDTSNNEDSDILYTELQINYVSNKINAVAGFSYSKEKVKQTTELNLTADTAARLITGDLNAQINGLVAAQVADMLGGNTDAHAEGAFGPGVTFEGAVQTLKSVMGIEDMDHMWNPDDWAGALNGLGLAEQIMAAIGMPGVPLTADIVSATGNLTYDIVSAQLPGLVGSSAPYIPEIFGPSYAGQFWRESINNTGDFTNWGVFADVDYAINDKWNIIAGLRYSKDDKDFTWDIPVNSFSTVPTNSLMPAGIQVPIGNILFPQVNLAASDSWSKVTGRLVTSYQINDDQMVFASYSTGYKSGGFDSLSPSTKSFAPEDSTNYEIGYKAVLWDEVIANISAYYLELDNLQRSIDSKAPGNSQAIPTIINEDREITGVEFDLRWHVSKSITAGVVSEIRSTEFISPDYYNGEGDLVAAAQTSSNAKANYTFSLDWMPDFGVGTTNFHLDYVFLKNTNGDRVGIEDYKKAVDAYFEDTELLNARLSWASSNDKLELGLWGKNLLDNRYVNSIGGLTADILGTPHGYINRGLEVGVDVKYSF</sequence>
<dbReference type="PANTHER" id="PTHR32552:SF81">
    <property type="entry name" value="TONB-DEPENDENT OUTER MEMBRANE RECEPTOR"/>
    <property type="match status" value="1"/>
</dbReference>
<keyword evidence="2 11" id="KW-0813">Transport</keyword>
<keyword evidence="7" id="KW-0406">Ion transport</keyword>
<dbReference type="GO" id="GO:0006826">
    <property type="term" value="P:iron ion transport"/>
    <property type="evidence" value="ECO:0007669"/>
    <property type="project" value="UniProtKB-KW"/>
</dbReference>
<evidence type="ECO:0000313" key="16">
    <source>
        <dbReference type="EMBL" id="MBB6544918.1"/>
    </source>
</evidence>
<keyword evidence="17" id="KW-1185">Reference proteome</keyword>
<name>A0A7X0TV61_9GAMM</name>
<evidence type="ECO:0000256" key="11">
    <source>
        <dbReference type="PROSITE-ProRule" id="PRU01360"/>
    </source>
</evidence>
<evidence type="ECO:0000256" key="13">
    <source>
        <dbReference type="SAM" id="SignalP"/>
    </source>
</evidence>
<evidence type="ECO:0000256" key="2">
    <source>
        <dbReference type="ARBA" id="ARBA00022448"/>
    </source>
</evidence>
<evidence type="ECO:0000256" key="10">
    <source>
        <dbReference type="ARBA" id="ARBA00023237"/>
    </source>
</evidence>
<dbReference type="Gene3D" id="2.40.170.20">
    <property type="entry name" value="TonB-dependent receptor, beta-barrel domain"/>
    <property type="match status" value="2"/>
</dbReference>
<keyword evidence="10 11" id="KW-0998">Cell outer membrane</keyword>
<comment type="similarity">
    <text evidence="11 12">Belongs to the TonB-dependent receptor family.</text>
</comment>
<evidence type="ECO:0000256" key="8">
    <source>
        <dbReference type="ARBA" id="ARBA00023077"/>
    </source>
</evidence>
<dbReference type="SUPFAM" id="SSF56935">
    <property type="entry name" value="Porins"/>
    <property type="match status" value="1"/>
</dbReference>
<dbReference type="InterPro" id="IPR012910">
    <property type="entry name" value="Plug_dom"/>
</dbReference>
<keyword evidence="9 11" id="KW-0472">Membrane</keyword>
<feature type="chain" id="PRO_5031178052" evidence="13">
    <location>
        <begin position="35"/>
        <end position="890"/>
    </location>
</feature>
<comment type="subcellular location">
    <subcellularLocation>
        <location evidence="1 11">Cell outer membrane</location>
        <topology evidence="1 11">Multi-pass membrane protein</topology>
    </subcellularLocation>
</comment>
<evidence type="ECO:0000256" key="5">
    <source>
        <dbReference type="ARBA" id="ARBA00022692"/>
    </source>
</evidence>
<keyword evidence="16" id="KW-0675">Receptor</keyword>
<dbReference type="InterPro" id="IPR039426">
    <property type="entry name" value="TonB-dep_rcpt-like"/>
</dbReference>
<proteinExistence type="inferred from homology"/>
<feature type="signal peptide" evidence="13">
    <location>
        <begin position="1"/>
        <end position="34"/>
    </location>
</feature>